<feature type="chain" id="PRO_5045426226" description="SMB domain-containing protein" evidence="1">
    <location>
        <begin position="23"/>
        <end position="694"/>
    </location>
</feature>
<proteinExistence type="predicted"/>
<protein>
    <recommendedName>
        <fullName evidence="4">SMB domain-containing protein</fullName>
    </recommendedName>
</protein>
<reference evidence="2" key="1">
    <citation type="submission" date="2022-11" db="EMBL/GenBank/DDBJ databases">
        <title>Centuries of genome instability and evolution in soft-shell clam transmissible cancer (bioRxiv).</title>
        <authorList>
            <person name="Hart S.F.M."/>
            <person name="Yonemitsu M.A."/>
            <person name="Giersch R.M."/>
            <person name="Beal B.F."/>
            <person name="Arriagada G."/>
            <person name="Davis B.W."/>
            <person name="Ostrander E.A."/>
            <person name="Goff S.P."/>
            <person name="Metzger M.J."/>
        </authorList>
    </citation>
    <scope>NUCLEOTIDE SEQUENCE</scope>
    <source>
        <strain evidence="2">MELC-2E11</strain>
        <tissue evidence="2">Siphon/mantle</tissue>
    </source>
</reference>
<feature type="signal peptide" evidence="1">
    <location>
        <begin position="1"/>
        <end position="22"/>
    </location>
</feature>
<gene>
    <name evidence="2" type="ORF">MAR_006724</name>
</gene>
<feature type="non-terminal residue" evidence="2">
    <location>
        <position position="1"/>
    </location>
</feature>
<sequence length="694" mass="78379">MVRSQLYVLLATSICFKFTVEAGSIPDEEGMSVLPDEEVLYDLPDEEVLSVFTDEDVLSVLQGQQGQYFCPGTDFCQANKTGMEQHSRYCCRDCSCSEDCELNNNCCFREWRASEDETCVETAIVETPDYTPAYYMVTTCKPVTSNTAMDGERRDCAEFNESSPWGPVNPVYSAETNRIYLNSLCAKCNGVIALEKLNPFTLKIKCDLYGNTDLNELVDNAISFINFNSYNNLNCDITVNAPADIQGKVFKKLCLEHRHIHSTCSPQRRIATSNKATNMTFELAEKLCKSNFFSPHIDAWSRVFKNMFCLLCNGDPWFGQGSCYSPELSNGHSIRQTFTLFLSPEKVAQLRTNEIKQYTQWKACADDSNAKNGSNCKPVLCPLGRLFTTNSKCLFISNYFSVQGLSIFLKIDLKIPILVHQNNNTSNYLSKKPKILAKPLNVWRVKKAFYSVLKISQSVIEIRHLALYMEFKTLGPLDNVILDEIEDFMMGDVHIVIDNSKSLCSVEIFPCNIQRFNVEEKYNTNIDRWIEITDKPLSLTGYYALAEYHFCYLIQLCDLEIDLPIFLETKVVIKQTGMVLYNYQFQYIETEQSKCVRRKSTSIGRLYIHIESQGLGLLPSLDDDGTRSKCVVITEREGQGGSCPARTSIAAGSASSSGQDSSLFAYVNIKNVVVVRNLEFADTLLIVYRGSTLS</sequence>
<organism evidence="2 3">
    <name type="scientific">Mya arenaria</name>
    <name type="common">Soft-shell clam</name>
    <dbReference type="NCBI Taxonomy" id="6604"/>
    <lineage>
        <taxon>Eukaryota</taxon>
        <taxon>Metazoa</taxon>
        <taxon>Spiralia</taxon>
        <taxon>Lophotrochozoa</taxon>
        <taxon>Mollusca</taxon>
        <taxon>Bivalvia</taxon>
        <taxon>Autobranchia</taxon>
        <taxon>Heteroconchia</taxon>
        <taxon>Euheterodonta</taxon>
        <taxon>Imparidentia</taxon>
        <taxon>Neoheterodontei</taxon>
        <taxon>Myida</taxon>
        <taxon>Myoidea</taxon>
        <taxon>Myidae</taxon>
        <taxon>Mya</taxon>
    </lineage>
</organism>
<evidence type="ECO:0008006" key="4">
    <source>
        <dbReference type="Google" id="ProtNLM"/>
    </source>
</evidence>
<dbReference type="EMBL" id="CP111012">
    <property type="protein sequence ID" value="WAQ94253.1"/>
    <property type="molecule type" value="Genomic_DNA"/>
</dbReference>
<evidence type="ECO:0000256" key="1">
    <source>
        <dbReference type="SAM" id="SignalP"/>
    </source>
</evidence>
<keyword evidence="3" id="KW-1185">Reference proteome</keyword>
<keyword evidence="1" id="KW-0732">Signal</keyword>
<evidence type="ECO:0000313" key="3">
    <source>
        <dbReference type="Proteomes" id="UP001164746"/>
    </source>
</evidence>
<accession>A0ABY7DBH4</accession>
<name>A0ABY7DBH4_MYAAR</name>
<evidence type="ECO:0000313" key="2">
    <source>
        <dbReference type="EMBL" id="WAQ94253.1"/>
    </source>
</evidence>
<dbReference type="Proteomes" id="UP001164746">
    <property type="component" value="Chromosome 1"/>
</dbReference>